<name>A0A7C9FDN4_9BACT</name>
<evidence type="ECO:0000313" key="1">
    <source>
        <dbReference type="EMBL" id="MPR34810.1"/>
    </source>
</evidence>
<dbReference type="AlphaFoldDB" id="A0A7C9FDN4"/>
<proteinExistence type="predicted"/>
<dbReference type="Proteomes" id="UP000479293">
    <property type="component" value="Unassembled WGS sequence"/>
</dbReference>
<comment type="caution">
    <text evidence="1">The sequence shown here is derived from an EMBL/GenBank/DDBJ whole genome shotgun (WGS) entry which is preliminary data.</text>
</comment>
<sequence>MQTNLLWTGLEYYSLENCLVSTSEVGSEITSTVIGQYNKKIYRVEYLIKTNLHWETVYFEINSRHSDQTQVIIMEGNGKGSWSTNGQRIEQFEGCIDIDIPLTPFTNTLPINRLQLRPKEAQEIQVIYLDLLEHQIKPVRQRYIRLSNQEYHYENVPNDFEAVIQVDELGLVINYPSLFTRTATLRTNYR</sequence>
<dbReference type="Pfam" id="PF06475">
    <property type="entry name" value="Glycolipid_bind"/>
    <property type="match status" value="1"/>
</dbReference>
<dbReference type="InterPro" id="IPR009467">
    <property type="entry name" value="Glycolipid-bd_prot_put"/>
</dbReference>
<keyword evidence="2" id="KW-1185">Reference proteome</keyword>
<gene>
    <name evidence="1" type="ORF">GBK04_15980</name>
</gene>
<dbReference type="EMBL" id="WHLY01000002">
    <property type="protein sequence ID" value="MPR34810.1"/>
    <property type="molecule type" value="Genomic_DNA"/>
</dbReference>
<dbReference type="RefSeq" id="WP_152761336.1">
    <property type="nucleotide sequence ID" value="NZ_WHLY01000002.1"/>
</dbReference>
<evidence type="ECO:0000313" key="2">
    <source>
        <dbReference type="Proteomes" id="UP000479293"/>
    </source>
</evidence>
<protein>
    <submittedName>
        <fullName evidence="1">Uncharacterized protein</fullName>
    </submittedName>
</protein>
<dbReference type="SUPFAM" id="SSF159275">
    <property type="entry name" value="PA1994-like"/>
    <property type="match status" value="1"/>
</dbReference>
<reference evidence="1 2" key="1">
    <citation type="submission" date="2019-10" db="EMBL/GenBank/DDBJ databases">
        <title>Draft Genome Sequence of Cytophagaceae sp. SJW1-29.</title>
        <authorList>
            <person name="Choi A."/>
        </authorList>
    </citation>
    <scope>NUCLEOTIDE SEQUENCE [LARGE SCALE GENOMIC DNA]</scope>
    <source>
        <strain evidence="1 2">SJW1-29</strain>
    </source>
</reference>
<organism evidence="1 2">
    <name type="scientific">Salmonirosea aquatica</name>
    <dbReference type="NCBI Taxonomy" id="2654236"/>
    <lineage>
        <taxon>Bacteria</taxon>
        <taxon>Pseudomonadati</taxon>
        <taxon>Bacteroidota</taxon>
        <taxon>Cytophagia</taxon>
        <taxon>Cytophagales</taxon>
        <taxon>Spirosomataceae</taxon>
        <taxon>Salmonirosea</taxon>
    </lineage>
</organism>
<accession>A0A7C9FDN4</accession>